<gene>
    <name evidence="1" type="ORF">NHU_04428</name>
</gene>
<organism evidence="1 2">
    <name type="scientific">Rhodovulum sulfidophilum</name>
    <name type="common">Rhodobacter sulfidophilus</name>
    <dbReference type="NCBI Taxonomy" id="35806"/>
    <lineage>
        <taxon>Bacteria</taxon>
        <taxon>Pseudomonadati</taxon>
        <taxon>Pseudomonadota</taxon>
        <taxon>Alphaproteobacteria</taxon>
        <taxon>Rhodobacterales</taxon>
        <taxon>Paracoccaceae</taxon>
        <taxon>Rhodovulum</taxon>
    </lineage>
</organism>
<evidence type="ECO:0000313" key="1">
    <source>
        <dbReference type="EMBL" id="BAQ71541.1"/>
    </source>
</evidence>
<keyword evidence="1" id="KW-0614">Plasmid</keyword>
<dbReference type="PATRIC" id="fig|35806.4.peg.4533"/>
<dbReference type="AlphaFoldDB" id="A0A0D6B900"/>
<protein>
    <submittedName>
        <fullName evidence="1">Uncharacterized protein</fullName>
    </submittedName>
</protein>
<evidence type="ECO:0000313" key="2">
    <source>
        <dbReference type="Proteomes" id="UP000064912"/>
    </source>
</evidence>
<geneLocation type="plasmid" evidence="2">
    <name>Plasmid1 DNA</name>
</geneLocation>
<name>A0A0D6B900_RHOSU</name>
<dbReference type="KEGG" id="rsu:NHU_04428"/>
<dbReference type="Proteomes" id="UP000064912">
    <property type="component" value="Plasmid Plasmid1"/>
</dbReference>
<reference evidence="1 2" key="1">
    <citation type="submission" date="2015-02" db="EMBL/GenBank/DDBJ databases">
        <title>Genome sequene of Rhodovulum sulfidophilum DSM 2351.</title>
        <authorList>
            <person name="Nagao N."/>
        </authorList>
    </citation>
    <scope>NUCLEOTIDE SEQUENCE [LARGE SCALE GENOMIC DNA]</scope>
    <source>
        <strain evidence="1 2">DSM 2351</strain>
        <plasmid evidence="2">Plasmid Plasmid1 DNA</plasmid>
    </source>
</reference>
<accession>A0A0D6B900</accession>
<proteinExistence type="predicted"/>
<dbReference type="EMBL" id="AP014801">
    <property type="protein sequence ID" value="BAQ71541.1"/>
    <property type="molecule type" value="Genomic_DNA"/>
</dbReference>
<sequence>MSSRRYVKRTWRVPKDRGALECFATLVVKALRKHGWPAKAEWHNGIATGLDSFTIRHVDGGEELHPDFEEAVGIAVRITARTYRVDVEQIGNWVWINRRYRIGAGGHFIEEK</sequence>